<dbReference type="Gene3D" id="2.130.10.10">
    <property type="entry name" value="YVTN repeat-like/Quinoprotein amine dehydrogenase"/>
    <property type="match status" value="1"/>
</dbReference>
<name>A0ABP9W273_9BACT</name>
<reference evidence="4 5" key="1">
    <citation type="submission" date="2024-02" db="EMBL/GenBank/DDBJ databases">
        <title>Rhodopirellula caenicola NBRC 110016.</title>
        <authorList>
            <person name="Ichikawa N."/>
            <person name="Katano-Makiyama Y."/>
            <person name="Hidaka K."/>
        </authorList>
    </citation>
    <scope>NUCLEOTIDE SEQUENCE [LARGE SCALE GENOMIC DNA]</scope>
    <source>
        <strain evidence="4 5">NBRC 110016</strain>
    </source>
</reference>
<feature type="domain" description="Pyrrolo-quinoline quinone repeat" evidence="3">
    <location>
        <begin position="320"/>
        <end position="408"/>
    </location>
</feature>
<evidence type="ECO:0000313" key="5">
    <source>
        <dbReference type="Proteomes" id="UP001416858"/>
    </source>
</evidence>
<proteinExistence type="predicted"/>
<feature type="domain" description="Pyrrolo-quinoline quinone repeat" evidence="3">
    <location>
        <begin position="65"/>
        <end position="193"/>
    </location>
</feature>
<evidence type="ECO:0000256" key="2">
    <source>
        <dbReference type="SAM" id="SignalP"/>
    </source>
</evidence>
<evidence type="ECO:0000313" key="4">
    <source>
        <dbReference type="EMBL" id="GAA5510618.1"/>
    </source>
</evidence>
<feature type="signal peptide" evidence="2">
    <location>
        <begin position="1"/>
        <end position="27"/>
    </location>
</feature>
<dbReference type="InterPro" id="IPR015943">
    <property type="entry name" value="WD40/YVTN_repeat-like_dom_sf"/>
</dbReference>
<feature type="region of interest" description="Disordered" evidence="1">
    <location>
        <begin position="120"/>
        <end position="139"/>
    </location>
</feature>
<dbReference type="InterPro" id="IPR018391">
    <property type="entry name" value="PQQ_b-propeller_rpt"/>
</dbReference>
<protein>
    <submittedName>
        <fullName evidence="4">Outer membrane protein assembly factor BamB</fullName>
    </submittedName>
</protein>
<dbReference type="Gene3D" id="2.40.10.480">
    <property type="match status" value="1"/>
</dbReference>
<keyword evidence="5" id="KW-1185">Reference proteome</keyword>
<dbReference type="InterPro" id="IPR002372">
    <property type="entry name" value="PQQ_rpt_dom"/>
</dbReference>
<dbReference type="Pfam" id="PF13360">
    <property type="entry name" value="PQQ_2"/>
    <property type="match status" value="3"/>
</dbReference>
<organism evidence="4 5">
    <name type="scientific">Novipirellula caenicola</name>
    <dbReference type="NCBI Taxonomy" id="1536901"/>
    <lineage>
        <taxon>Bacteria</taxon>
        <taxon>Pseudomonadati</taxon>
        <taxon>Planctomycetota</taxon>
        <taxon>Planctomycetia</taxon>
        <taxon>Pirellulales</taxon>
        <taxon>Pirellulaceae</taxon>
        <taxon>Novipirellula</taxon>
    </lineage>
</organism>
<evidence type="ECO:0000259" key="3">
    <source>
        <dbReference type="Pfam" id="PF13360"/>
    </source>
</evidence>
<dbReference type="PANTHER" id="PTHR34512">
    <property type="entry name" value="CELL SURFACE PROTEIN"/>
    <property type="match status" value="1"/>
</dbReference>
<dbReference type="SMART" id="SM00564">
    <property type="entry name" value="PQQ"/>
    <property type="match status" value="4"/>
</dbReference>
<dbReference type="InterPro" id="IPR011047">
    <property type="entry name" value="Quinoprotein_ADH-like_sf"/>
</dbReference>
<dbReference type="Proteomes" id="UP001416858">
    <property type="component" value="Unassembled WGS sequence"/>
</dbReference>
<gene>
    <name evidence="4" type="primary">bamB_32</name>
    <name evidence="4" type="ORF">Rcae01_06128</name>
</gene>
<feature type="domain" description="Pyrrolo-quinoline quinone repeat" evidence="3">
    <location>
        <begin position="199"/>
        <end position="310"/>
    </location>
</feature>
<dbReference type="RefSeq" id="WP_345688685.1">
    <property type="nucleotide sequence ID" value="NZ_BAABRO010000025.1"/>
</dbReference>
<keyword evidence="2" id="KW-0732">Signal</keyword>
<accession>A0ABP9W273</accession>
<dbReference type="PANTHER" id="PTHR34512:SF30">
    <property type="entry name" value="OUTER MEMBRANE PROTEIN ASSEMBLY FACTOR BAMB"/>
    <property type="match status" value="1"/>
</dbReference>
<dbReference type="SUPFAM" id="SSF50998">
    <property type="entry name" value="Quinoprotein alcohol dehydrogenase-like"/>
    <property type="match status" value="1"/>
</dbReference>
<comment type="caution">
    <text evidence="4">The sequence shown here is derived from an EMBL/GenBank/DDBJ whole genome shotgun (WGS) entry which is preliminary data.</text>
</comment>
<dbReference type="EMBL" id="BAABRO010000025">
    <property type="protein sequence ID" value="GAA5510618.1"/>
    <property type="molecule type" value="Genomic_DNA"/>
</dbReference>
<evidence type="ECO:0000256" key="1">
    <source>
        <dbReference type="SAM" id="MobiDB-lite"/>
    </source>
</evidence>
<sequence length="452" mass="48173">MRKLSVIRRTFTAASLTAASLVGPGFAILGPLGTATPTPCVADELWPQWRGGNQNGVASGDDFPTQWSESKGVDWKVKLPGSGGSTPVIAGSHAYLTYGADDQNHLAAIDLETGKTSWAVPLGNDRGNKHRKGSGSNPSAVTDGEHVYAYYRSGDLACVDTDGNVKWQLNLQEKYGEDTLWWDLGTSPLLTDNAIIIAVMQSGPSYVVAIDKSTGDELWWTERMLDAPEEAAQSYATPLNVTVDGKPMIAVMGADHLTLHNAADGKQVGILGGFNPDGEKFFRSISSPVALGEIIVCPYARGATLTAVNMKMLVEGKGDDAIVWFRDDLGSDVPTPAAQNGKLYLIGDGKANRGQVSCLDIETGKVKWQVQLPKSRQGYSSSPLVAGNHLYVTQEDAVVFVVGPLDGENPALVATNELADNEPFTVASPVPAGDSLLIRTHDYLYRVSGKAK</sequence>
<feature type="chain" id="PRO_5046571603" evidence="2">
    <location>
        <begin position="28"/>
        <end position="452"/>
    </location>
</feature>